<dbReference type="EMBL" id="AZRA01000018">
    <property type="protein sequence ID" value="KDB53683.1"/>
    <property type="molecule type" value="Genomic_DNA"/>
</dbReference>
<dbReference type="GO" id="GO:0005524">
    <property type="term" value="F:ATP binding"/>
    <property type="evidence" value="ECO:0007669"/>
    <property type="project" value="UniProtKB-KW"/>
</dbReference>
<dbReference type="CDD" id="cd00082">
    <property type="entry name" value="HisKA"/>
    <property type="match status" value="1"/>
</dbReference>
<dbReference type="eggNOG" id="COG2205">
    <property type="taxonomic scope" value="Bacteria"/>
</dbReference>
<dbReference type="SMART" id="SM00448">
    <property type="entry name" value="REC"/>
    <property type="match status" value="2"/>
</dbReference>
<keyword evidence="7" id="KW-0812">Transmembrane</keyword>
<dbReference type="InterPro" id="IPR001789">
    <property type="entry name" value="Sig_transdc_resp-reg_receiver"/>
</dbReference>
<keyword evidence="5 21" id="KW-0597">Phosphoprotein</keyword>
<keyword evidence="9" id="KW-0547">Nucleotide-binding</keyword>
<keyword evidence="14" id="KW-0843">Virulence</keyword>
<evidence type="ECO:0000256" key="16">
    <source>
        <dbReference type="ARBA" id="ARBA00058004"/>
    </source>
</evidence>
<dbReference type="GO" id="GO:0000155">
    <property type="term" value="F:phosphorelay sensor kinase activity"/>
    <property type="evidence" value="ECO:0007669"/>
    <property type="project" value="InterPro"/>
</dbReference>
<evidence type="ECO:0000256" key="3">
    <source>
        <dbReference type="ARBA" id="ARBA00012438"/>
    </source>
</evidence>
<keyword evidence="8" id="KW-0732">Signal</keyword>
<dbReference type="PROSITE" id="PS50894">
    <property type="entry name" value="HPT"/>
    <property type="match status" value="1"/>
</dbReference>
<dbReference type="PROSITE" id="PS50110">
    <property type="entry name" value="RESPONSE_REGULATORY"/>
    <property type="match status" value="2"/>
</dbReference>
<evidence type="ECO:0000259" key="25">
    <source>
        <dbReference type="PROSITE" id="PS50894"/>
    </source>
</evidence>
<dbReference type="InterPro" id="IPR005467">
    <property type="entry name" value="His_kinase_dom"/>
</dbReference>
<sequence>MLLAQTLVLWLLTTLQAPSAAMWALPGGLLLAAPLLLWRAAVRREPSVPLSHQPAAPSEDDGLLQTLAHTNAMLRGMLENVPCGLAVFDGELDLMICNAEYRQLLDLPEALFSGPRTSYEQIVRCKAERGDYGAGDIDALVAARIAVARQPMLQRMEHTREDGLTLDIRSAPLPGGGFVTTYVNITEHKLTETLLRGAIDAVNEAFVVYDPQDRLVFCNDNYRELYATSADLILPGASFESIIRAGAERGQYRAAAGRVEAWIAERMAVHRAADSEVEQQLDDGRWLRIIERRMPDGHLVGFRIDITELVLAREHAEAASRESRKALARLQAIHALLPVGITVTDPFGHIIDCNPASERMLGLSRTEHVGRNCDDTRWTLRREDGSLMPADEYPSLRALRSGQPVRDAVMQVLAPDGRVVWLSVSAMPAAHEELGVVVGYVDIGEQRAQHAALLRAKAQAEEASLAKSQFLANMSHEIRTPMNAVLGMLRLLQGTALSPAQQDYTDKAGRAARAMLGLLDDILDFSKIEAGKLELDPQPFALERLLRDLADLVAASVGERALEVIFDIDPATPPRLVCDALRLQQVLINLLGNAIKFTPAGEVRLTVRPLLLNLTDVLLEFTVSDTGIGIAPEHCQRIFSGFSQAETSTTRRFGGTGLGLSICQRLVMLMGGEMALESHPGQGSRFSFELALEIAADGNAPVLSSVGAGVSAQQVLVVDDHAGTREALVAMAASLGWPAQAVVDADAAVDAVRRGLACGPRVTLALVDGLPAAAARALCRRLRGHDEDVMLLSLENVGGRVALASQPLSQRDGLDGCLVRPLIAAVLRDTVAAVAAQRRGESPPAATAPAERRLDGLRLLVVEDNPNNQQIARELLEGEGAQVTIAADGLQGVQAVASADPGFDLVLMDLQMPVMDGLTATGRIRHDLGLTRLPIVAMTANAMPGDRIACLAAGMDEHVGKPFDFDALVRVLLHLTGRQASVRPTAHAAGLPEALRLHAVRTGLDLEAALERMSGRLDVLHRFAIALVPTLQGCSAQLEAHLSQGDRAAAVRQMHSLKGLAATMGAADLSRLAAQAEQALAAGLPPPGGHRLQDWCTGIAGPAEQLAGALQTLVADWPGALTASD</sequence>
<dbReference type="PANTHER" id="PTHR45339:SF1">
    <property type="entry name" value="HYBRID SIGNAL TRANSDUCTION HISTIDINE KINASE J"/>
    <property type="match status" value="1"/>
</dbReference>
<dbReference type="Pfam" id="PF00072">
    <property type="entry name" value="Response_reg"/>
    <property type="match status" value="1"/>
</dbReference>
<dbReference type="SUPFAM" id="SSF52172">
    <property type="entry name" value="CheY-like"/>
    <property type="match status" value="2"/>
</dbReference>
<dbReference type="InterPro" id="IPR000014">
    <property type="entry name" value="PAS"/>
</dbReference>
<dbReference type="FunFam" id="1.10.287.130:FF:000002">
    <property type="entry name" value="Two-component osmosensing histidine kinase"/>
    <property type="match status" value="1"/>
</dbReference>
<dbReference type="Pfam" id="PF13426">
    <property type="entry name" value="PAS_9"/>
    <property type="match status" value="1"/>
</dbReference>
<comment type="subcellular location">
    <subcellularLocation>
        <location evidence="2">Cell membrane</location>
        <topology evidence="2">Multi-pass membrane protein</topology>
    </subcellularLocation>
</comment>
<dbReference type="eggNOG" id="COG0642">
    <property type="taxonomic scope" value="Bacteria"/>
</dbReference>
<dbReference type="SMART" id="SM00073">
    <property type="entry name" value="HPT"/>
    <property type="match status" value="1"/>
</dbReference>
<keyword evidence="15" id="KW-0472">Membrane</keyword>
<dbReference type="SMART" id="SM00388">
    <property type="entry name" value="HisKA"/>
    <property type="match status" value="1"/>
</dbReference>
<evidence type="ECO:0000256" key="1">
    <source>
        <dbReference type="ARBA" id="ARBA00000085"/>
    </source>
</evidence>
<keyword evidence="13" id="KW-0902">Two-component regulatory system</keyword>
<comment type="function">
    <text evidence="16">Member of the two-component regulatory system BvgS/BvgA. Phosphorylates BvgA via a four-step phosphorelay in response to environmental signals.</text>
</comment>
<dbReference type="CDD" id="cd00130">
    <property type="entry name" value="PAS"/>
    <property type="match status" value="1"/>
</dbReference>
<feature type="domain" description="HPt" evidence="25">
    <location>
        <begin position="1016"/>
        <end position="1113"/>
    </location>
</feature>
<dbReference type="Gene3D" id="1.20.120.160">
    <property type="entry name" value="HPT domain"/>
    <property type="match status" value="1"/>
</dbReference>
<keyword evidence="12" id="KW-1133">Transmembrane helix</keyword>
<evidence type="ECO:0000256" key="15">
    <source>
        <dbReference type="ARBA" id="ARBA00023136"/>
    </source>
</evidence>
<gene>
    <name evidence="26" type="ORF">X805_07210</name>
</gene>
<evidence type="ECO:0000256" key="19">
    <source>
        <dbReference type="ARBA" id="ARBA00070152"/>
    </source>
</evidence>
<evidence type="ECO:0000256" key="7">
    <source>
        <dbReference type="ARBA" id="ARBA00022692"/>
    </source>
</evidence>
<dbReference type="Proteomes" id="UP000026714">
    <property type="component" value="Unassembled WGS sequence"/>
</dbReference>
<dbReference type="PANTHER" id="PTHR45339">
    <property type="entry name" value="HYBRID SIGNAL TRANSDUCTION HISTIDINE KINASE J"/>
    <property type="match status" value="1"/>
</dbReference>
<dbReference type="SUPFAM" id="SSF47226">
    <property type="entry name" value="Histidine-containing phosphotransfer domain, HPT domain"/>
    <property type="match status" value="1"/>
</dbReference>
<dbReference type="Pfam" id="PF12860">
    <property type="entry name" value="PAS_7"/>
    <property type="match status" value="2"/>
</dbReference>
<feature type="domain" description="Histidine kinase" evidence="22">
    <location>
        <begin position="473"/>
        <end position="694"/>
    </location>
</feature>
<keyword evidence="4" id="KW-1003">Cell membrane</keyword>
<dbReference type="GO" id="GO:0005886">
    <property type="term" value="C:plasma membrane"/>
    <property type="evidence" value="ECO:0007669"/>
    <property type="project" value="UniProtKB-SubCell"/>
</dbReference>
<dbReference type="InterPro" id="IPR003661">
    <property type="entry name" value="HisK_dim/P_dom"/>
</dbReference>
<dbReference type="InterPro" id="IPR036890">
    <property type="entry name" value="HATPase_C_sf"/>
</dbReference>
<comment type="subunit">
    <text evidence="17">At low DSF concentrations, interacts with RpfF.</text>
</comment>
<dbReference type="Gene3D" id="3.40.50.2300">
    <property type="match status" value="2"/>
</dbReference>
<dbReference type="PROSITE" id="PS50109">
    <property type="entry name" value="HIS_KIN"/>
    <property type="match status" value="1"/>
</dbReference>
<feature type="modified residue" description="4-aspartylphosphate" evidence="21">
    <location>
        <position position="909"/>
    </location>
</feature>
<protein>
    <recommendedName>
        <fullName evidence="18">Sensory/regulatory protein RpfC</fullName>
        <ecNumber evidence="3">2.7.13.3</ecNumber>
    </recommendedName>
    <alternativeName>
        <fullName evidence="19">Virulence sensor protein BvgS</fullName>
    </alternativeName>
</protein>
<dbReference type="PRINTS" id="PR00344">
    <property type="entry name" value="BCTRLSENSOR"/>
</dbReference>
<dbReference type="SMART" id="SM00091">
    <property type="entry name" value="PAS"/>
    <property type="match status" value="3"/>
</dbReference>
<dbReference type="NCBIfam" id="TIGR00229">
    <property type="entry name" value="sensory_box"/>
    <property type="match status" value="1"/>
</dbReference>
<dbReference type="SUPFAM" id="SSF55785">
    <property type="entry name" value="PYP-like sensor domain (PAS domain)"/>
    <property type="match status" value="2"/>
</dbReference>
<feature type="domain" description="PAS" evidence="24">
    <location>
        <begin position="326"/>
        <end position="372"/>
    </location>
</feature>
<dbReference type="SUPFAM" id="SSF47384">
    <property type="entry name" value="Homodimeric domain of signal transducing histidine kinase"/>
    <property type="match status" value="1"/>
</dbReference>
<feature type="modified residue" description="Phosphohistidine" evidence="20">
    <location>
        <position position="1055"/>
    </location>
</feature>
<evidence type="ECO:0000313" key="27">
    <source>
        <dbReference type="Proteomes" id="UP000026714"/>
    </source>
</evidence>
<evidence type="ECO:0000256" key="8">
    <source>
        <dbReference type="ARBA" id="ARBA00022729"/>
    </source>
</evidence>
<keyword evidence="11" id="KW-0067">ATP-binding</keyword>
<dbReference type="Pfam" id="PF01627">
    <property type="entry name" value="Hpt"/>
    <property type="match status" value="1"/>
</dbReference>
<evidence type="ECO:0000259" key="24">
    <source>
        <dbReference type="PROSITE" id="PS50112"/>
    </source>
</evidence>
<dbReference type="Gene3D" id="1.10.287.130">
    <property type="match status" value="1"/>
</dbReference>
<feature type="domain" description="Response regulatory" evidence="23">
    <location>
        <begin position="858"/>
        <end position="976"/>
    </location>
</feature>
<dbReference type="Gene3D" id="3.30.565.10">
    <property type="entry name" value="Histidine kinase-like ATPase, C-terminal domain"/>
    <property type="match status" value="1"/>
</dbReference>
<evidence type="ECO:0000256" key="6">
    <source>
        <dbReference type="ARBA" id="ARBA00022679"/>
    </source>
</evidence>
<evidence type="ECO:0000256" key="10">
    <source>
        <dbReference type="ARBA" id="ARBA00022777"/>
    </source>
</evidence>
<dbReference type="CDD" id="cd17546">
    <property type="entry name" value="REC_hyHK_CKI1_RcsC-like"/>
    <property type="match status" value="1"/>
</dbReference>
<evidence type="ECO:0000313" key="26">
    <source>
        <dbReference type="EMBL" id="KDB53683.1"/>
    </source>
</evidence>
<evidence type="ECO:0000256" key="2">
    <source>
        <dbReference type="ARBA" id="ARBA00004651"/>
    </source>
</evidence>
<evidence type="ECO:0000256" key="5">
    <source>
        <dbReference type="ARBA" id="ARBA00022553"/>
    </source>
</evidence>
<dbReference type="FunFam" id="3.30.565.10:FF:000010">
    <property type="entry name" value="Sensor histidine kinase RcsC"/>
    <property type="match status" value="1"/>
</dbReference>
<dbReference type="InterPro" id="IPR036641">
    <property type="entry name" value="HPT_dom_sf"/>
</dbReference>
<dbReference type="AlphaFoldDB" id="A0A059KRE4"/>
<comment type="caution">
    <text evidence="21">Lacks conserved residue(s) required for the propagation of feature annotation.</text>
</comment>
<name>A0A059KRE4_9BURK</name>
<organism evidence="26 27">
    <name type="scientific">Sphaerotilus natans subsp. natans DSM 6575</name>
    <dbReference type="NCBI Taxonomy" id="1286631"/>
    <lineage>
        <taxon>Bacteria</taxon>
        <taxon>Pseudomonadati</taxon>
        <taxon>Pseudomonadota</taxon>
        <taxon>Betaproteobacteria</taxon>
        <taxon>Burkholderiales</taxon>
        <taxon>Sphaerotilaceae</taxon>
        <taxon>Sphaerotilus</taxon>
    </lineage>
</organism>
<comment type="caution">
    <text evidence="26">The sequence shown here is derived from an EMBL/GenBank/DDBJ whole genome shotgun (WGS) entry which is preliminary data.</text>
</comment>
<evidence type="ECO:0000256" key="4">
    <source>
        <dbReference type="ARBA" id="ARBA00022475"/>
    </source>
</evidence>
<dbReference type="CDD" id="cd16922">
    <property type="entry name" value="HATPase_EvgS-ArcB-TorS-like"/>
    <property type="match status" value="1"/>
</dbReference>
<dbReference type="PROSITE" id="PS50112">
    <property type="entry name" value="PAS"/>
    <property type="match status" value="1"/>
</dbReference>
<keyword evidence="27" id="KW-1185">Reference proteome</keyword>
<evidence type="ECO:0000256" key="14">
    <source>
        <dbReference type="ARBA" id="ARBA00023026"/>
    </source>
</evidence>
<keyword evidence="6" id="KW-0808">Transferase</keyword>
<dbReference type="Pfam" id="PF02518">
    <property type="entry name" value="HATPase_c"/>
    <property type="match status" value="1"/>
</dbReference>
<dbReference type="InterPro" id="IPR035965">
    <property type="entry name" value="PAS-like_dom_sf"/>
</dbReference>
<evidence type="ECO:0000256" key="21">
    <source>
        <dbReference type="PROSITE-ProRule" id="PRU00169"/>
    </source>
</evidence>
<proteinExistence type="predicted"/>
<dbReference type="EC" id="2.7.13.3" evidence="3"/>
<keyword evidence="10" id="KW-0418">Kinase</keyword>
<accession>A0A059KRE4</accession>
<dbReference type="InterPro" id="IPR008207">
    <property type="entry name" value="Sig_transdc_His_kin_Hpt_dom"/>
</dbReference>
<dbReference type="InterPro" id="IPR004358">
    <property type="entry name" value="Sig_transdc_His_kin-like_C"/>
</dbReference>
<dbReference type="STRING" id="34103.SAMN05421778_114115"/>
<evidence type="ECO:0000256" key="12">
    <source>
        <dbReference type="ARBA" id="ARBA00022989"/>
    </source>
</evidence>
<evidence type="ECO:0000256" key="18">
    <source>
        <dbReference type="ARBA" id="ARBA00068150"/>
    </source>
</evidence>
<dbReference type="PATRIC" id="fig|1286631.3.peg.711"/>
<dbReference type="InterPro" id="IPR036097">
    <property type="entry name" value="HisK_dim/P_sf"/>
</dbReference>
<dbReference type="SMART" id="SM00387">
    <property type="entry name" value="HATPase_c"/>
    <property type="match status" value="1"/>
</dbReference>
<evidence type="ECO:0000259" key="23">
    <source>
        <dbReference type="PROSITE" id="PS50110"/>
    </source>
</evidence>
<evidence type="ECO:0000256" key="20">
    <source>
        <dbReference type="PROSITE-ProRule" id="PRU00110"/>
    </source>
</evidence>
<evidence type="ECO:0000259" key="22">
    <source>
        <dbReference type="PROSITE" id="PS50109"/>
    </source>
</evidence>
<evidence type="ECO:0000256" key="9">
    <source>
        <dbReference type="ARBA" id="ARBA00022741"/>
    </source>
</evidence>
<evidence type="ECO:0000256" key="13">
    <source>
        <dbReference type="ARBA" id="ARBA00023012"/>
    </source>
</evidence>
<dbReference type="InterPro" id="IPR003594">
    <property type="entry name" value="HATPase_dom"/>
</dbReference>
<evidence type="ECO:0000256" key="11">
    <source>
        <dbReference type="ARBA" id="ARBA00022840"/>
    </source>
</evidence>
<feature type="domain" description="Response regulatory" evidence="23">
    <location>
        <begin position="714"/>
        <end position="835"/>
    </location>
</feature>
<dbReference type="InterPro" id="IPR011006">
    <property type="entry name" value="CheY-like_superfamily"/>
</dbReference>
<dbReference type="Gene3D" id="3.30.450.20">
    <property type="entry name" value="PAS domain"/>
    <property type="match status" value="3"/>
</dbReference>
<dbReference type="Pfam" id="PF00512">
    <property type="entry name" value="HisKA"/>
    <property type="match status" value="1"/>
</dbReference>
<evidence type="ECO:0000256" key="17">
    <source>
        <dbReference type="ARBA" id="ARBA00064003"/>
    </source>
</evidence>
<reference evidence="26 27" key="1">
    <citation type="journal article" date="2014" name="FEMS Microbiol. Ecol.">
        <title>Sphaerotilus natans encrusted with nanoball-shaped Fe(III) oxide minerals formed by nitrate-reducing mixotrophic Fe(II) oxidation.</title>
        <authorList>
            <person name="Park S."/>
            <person name="Kim D.H."/>
            <person name="Lee J.H."/>
            <person name="Hur H.G."/>
        </authorList>
    </citation>
    <scope>NUCLEOTIDE SEQUENCE [LARGE SCALE GENOMIC DNA]</scope>
    <source>
        <strain evidence="26 27">DSM 6575</strain>
    </source>
</reference>
<comment type="catalytic activity">
    <reaction evidence="1">
        <text>ATP + protein L-histidine = ADP + protein N-phospho-L-histidine.</text>
        <dbReference type="EC" id="2.7.13.3"/>
    </reaction>
</comment>
<dbReference type="SUPFAM" id="SSF55874">
    <property type="entry name" value="ATPase domain of HSP90 chaperone/DNA topoisomerase II/histidine kinase"/>
    <property type="match status" value="1"/>
</dbReference>